<dbReference type="PANTHER" id="PTHR33939:SF1">
    <property type="entry name" value="DUF4371 DOMAIN-CONTAINING PROTEIN"/>
    <property type="match status" value="1"/>
</dbReference>
<keyword evidence="3" id="KW-1185">Reference proteome</keyword>
<gene>
    <name evidence="2" type="ORF">EEDITHA_LOCUS92</name>
</gene>
<dbReference type="EMBL" id="CAKOGL010000001">
    <property type="protein sequence ID" value="CAH2083377.1"/>
    <property type="molecule type" value="Genomic_DNA"/>
</dbReference>
<evidence type="ECO:0000256" key="1">
    <source>
        <dbReference type="SAM" id="MobiDB-lite"/>
    </source>
</evidence>
<dbReference type="PANTHER" id="PTHR33939">
    <property type="entry name" value="PROTEIN CBG22215"/>
    <property type="match status" value="1"/>
</dbReference>
<feature type="region of interest" description="Disordered" evidence="1">
    <location>
        <begin position="1"/>
        <end position="74"/>
    </location>
</feature>
<dbReference type="Proteomes" id="UP001153954">
    <property type="component" value="Unassembled WGS sequence"/>
</dbReference>
<dbReference type="InterPro" id="IPR036397">
    <property type="entry name" value="RNaseH_sf"/>
</dbReference>
<dbReference type="GO" id="GO:0003676">
    <property type="term" value="F:nucleic acid binding"/>
    <property type="evidence" value="ECO:0007669"/>
    <property type="project" value="InterPro"/>
</dbReference>
<evidence type="ECO:0008006" key="4">
    <source>
        <dbReference type="Google" id="ProtNLM"/>
    </source>
</evidence>
<name>A0AAU9T8Q5_EUPED</name>
<reference evidence="2" key="1">
    <citation type="submission" date="2022-03" db="EMBL/GenBank/DDBJ databases">
        <authorList>
            <person name="Tunstrom K."/>
        </authorList>
    </citation>
    <scope>NUCLEOTIDE SEQUENCE</scope>
</reference>
<dbReference type="AlphaFoldDB" id="A0AAU9T8Q5"/>
<sequence>MSYPDPLPGPSEVKDLDPTPRSPQVKESGPTPGSSQLRNPDPSNEPSRPKKRKRIPDPPSFLLSPMKKRPVSSHLTENEKTIAINVYKYINKTMVSYPYKTEIIKRTAEIIGTSEKTIQRVINEQKNPRPPSAKPRKIHQLFHDQELPTVDKVLRAVNDDEDLPSFKRSTMNRILKKLNFKYSKRSRNSVLLDRPDLIIWRTNYLLRNKDLRSQGRKIYYMDETWVNEGHTANYIWVDQDVESCRQAFLNSLSTGLKNPQKGKRLIVIHIGSEYGFLEVATLFLNPKKLTVKAITIAKWMLTISKNGFKISLQTWSRGSVIVMDNARYHSSQLERLPNMGWRNAEIQEWLRIKEIFFKEEETKAHLMAKIDTNKHTKKYFVDQCAATKNITVIRLAPYHCELNPIELIWAQIKSYVGRNNKTYKLTEVKQLLQV</sequence>
<dbReference type="Gene3D" id="3.30.420.10">
    <property type="entry name" value="Ribonuclease H-like superfamily/Ribonuclease H"/>
    <property type="match status" value="1"/>
</dbReference>
<organism evidence="2 3">
    <name type="scientific">Euphydryas editha</name>
    <name type="common">Edith's checkerspot</name>
    <dbReference type="NCBI Taxonomy" id="104508"/>
    <lineage>
        <taxon>Eukaryota</taxon>
        <taxon>Metazoa</taxon>
        <taxon>Ecdysozoa</taxon>
        <taxon>Arthropoda</taxon>
        <taxon>Hexapoda</taxon>
        <taxon>Insecta</taxon>
        <taxon>Pterygota</taxon>
        <taxon>Neoptera</taxon>
        <taxon>Endopterygota</taxon>
        <taxon>Lepidoptera</taxon>
        <taxon>Glossata</taxon>
        <taxon>Ditrysia</taxon>
        <taxon>Papilionoidea</taxon>
        <taxon>Nymphalidae</taxon>
        <taxon>Nymphalinae</taxon>
        <taxon>Euphydryas</taxon>
    </lineage>
</organism>
<accession>A0AAU9T8Q5</accession>
<protein>
    <recommendedName>
        <fullName evidence="4">Tc1-like transposase DDE domain-containing protein</fullName>
    </recommendedName>
</protein>
<proteinExistence type="predicted"/>
<evidence type="ECO:0000313" key="2">
    <source>
        <dbReference type="EMBL" id="CAH2083377.1"/>
    </source>
</evidence>
<feature type="compositionally biased region" description="Polar residues" evidence="1">
    <location>
        <begin position="31"/>
        <end position="45"/>
    </location>
</feature>
<comment type="caution">
    <text evidence="2">The sequence shown here is derived from an EMBL/GenBank/DDBJ whole genome shotgun (WGS) entry which is preliminary data.</text>
</comment>
<evidence type="ECO:0000313" key="3">
    <source>
        <dbReference type="Proteomes" id="UP001153954"/>
    </source>
</evidence>